<sequence length="56" mass="6748">MRRLYALIPDDLYCKINRLRIERNQSLKSITAEAVEKFLKEEKKKELNLREVIGRD</sequence>
<gene>
    <name evidence="1" type="ORF">LNTAR_10191</name>
</gene>
<name>A6DIJ1_9BACT</name>
<reference evidence="1 2" key="1">
    <citation type="journal article" date="2010" name="J. Bacteriol.">
        <title>Genome sequence of Lentisphaera araneosa HTCC2155T, the type species of the order Lentisphaerales in the phylum Lentisphaerae.</title>
        <authorList>
            <person name="Thrash J.C."/>
            <person name="Cho J.C."/>
            <person name="Vergin K.L."/>
            <person name="Morris R.M."/>
            <person name="Giovannoni S.J."/>
        </authorList>
    </citation>
    <scope>NUCLEOTIDE SEQUENCE [LARGE SCALE GENOMIC DNA]</scope>
    <source>
        <strain evidence="1 2">HTCC2155</strain>
    </source>
</reference>
<organism evidence="1 2">
    <name type="scientific">Lentisphaera araneosa HTCC2155</name>
    <dbReference type="NCBI Taxonomy" id="313628"/>
    <lineage>
        <taxon>Bacteria</taxon>
        <taxon>Pseudomonadati</taxon>
        <taxon>Lentisphaerota</taxon>
        <taxon>Lentisphaeria</taxon>
        <taxon>Lentisphaerales</taxon>
        <taxon>Lentisphaeraceae</taxon>
        <taxon>Lentisphaera</taxon>
    </lineage>
</organism>
<dbReference type="Proteomes" id="UP000004947">
    <property type="component" value="Unassembled WGS sequence"/>
</dbReference>
<evidence type="ECO:0000313" key="2">
    <source>
        <dbReference type="Proteomes" id="UP000004947"/>
    </source>
</evidence>
<dbReference type="EMBL" id="ABCK01000005">
    <property type="protein sequence ID" value="EDM28277.1"/>
    <property type="molecule type" value="Genomic_DNA"/>
</dbReference>
<evidence type="ECO:0000313" key="1">
    <source>
        <dbReference type="EMBL" id="EDM28277.1"/>
    </source>
</evidence>
<accession>A6DIJ1</accession>
<dbReference type="AlphaFoldDB" id="A6DIJ1"/>
<evidence type="ECO:0008006" key="3">
    <source>
        <dbReference type="Google" id="ProtNLM"/>
    </source>
</evidence>
<proteinExistence type="predicted"/>
<comment type="caution">
    <text evidence="1">The sequence shown here is derived from an EMBL/GenBank/DDBJ whole genome shotgun (WGS) entry which is preliminary data.</text>
</comment>
<dbReference type="RefSeq" id="WP_007277722.1">
    <property type="nucleotide sequence ID" value="NZ_ABCK01000005.1"/>
</dbReference>
<protein>
    <recommendedName>
        <fullName evidence="3">Ribbon-helix-helix protein CopG domain-containing protein</fullName>
    </recommendedName>
</protein>
<keyword evidence="2" id="KW-1185">Reference proteome</keyword>